<proteinExistence type="predicted"/>
<dbReference type="Proteomes" id="UP000595426">
    <property type="component" value="Chromosome"/>
</dbReference>
<dbReference type="EMBL" id="CP067018">
    <property type="protein sequence ID" value="QQN57478.1"/>
    <property type="molecule type" value="Genomic_DNA"/>
</dbReference>
<evidence type="ECO:0000313" key="1">
    <source>
        <dbReference type="EMBL" id="QQN57478.1"/>
    </source>
</evidence>
<dbReference type="RefSeq" id="WP_034871305.1">
    <property type="nucleotide sequence ID" value="NZ_CBCSDR010000005.1"/>
</dbReference>
<dbReference type="OrthoDB" id="1265378at2"/>
<dbReference type="AlphaFoldDB" id="A0A7T7ZWL8"/>
<sequence length="243" mass="28293">MKKILLFILPVYLSFAQEKENKIITQGYPIDQQYYIGGEVQFYKELHQVLIDKKLKPCDNKNELYTAWIIINPDASIIIPKEQDVKDINEIRCTYNLVRDSFKYLNNWKPATVEGKSITANTYIAIFPDALFDNYKEGYNLDDYISAPEYTDGMNVFRERFVKVASFDRFRVKNIKRIVIDFSVSDKGEIEEIQPDKSSGNRKFDEMLINSIKKIGGTWTPGTIHGVPVNSRFRFPINLNYTD</sequence>
<dbReference type="Gene3D" id="3.30.1150.10">
    <property type="match status" value="1"/>
</dbReference>
<dbReference type="SUPFAM" id="SSF74653">
    <property type="entry name" value="TolA/TonB C-terminal domain"/>
    <property type="match status" value="1"/>
</dbReference>
<evidence type="ECO:0000313" key="2">
    <source>
        <dbReference type="Proteomes" id="UP000595426"/>
    </source>
</evidence>
<accession>A0A7T7ZWL8</accession>
<reference evidence="1 2" key="1">
    <citation type="submission" date="2020-12" db="EMBL/GenBank/DDBJ databases">
        <title>FDA dAtabase for Regulatory Grade micrObial Sequences (FDA-ARGOS): Supporting development and validation of Infectious Disease Dx tests.</title>
        <authorList>
            <person name="Kerrigan L."/>
            <person name="Long C."/>
            <person name="Tallon L."/>
            <person name="Sadzewicz L."/>
            <person name="Zhao X."/>
            <person name="Boylan J."/>
            <person name="Ott S."/>
            <person name="Bowen H."/>
            <person name="Vavikolanu K."/>
            <person name="Mehta A."/>
            <person name="Aluvathingal J."/>
            <person name="Nadendla S."/>
            <person name="Yan Y."/>
            <person name="Sichtig H."/>
        </authorList>
    </citation>
    <scope>NUCLEOTIDE SEQUENCE [LARGE SCALE GENOMIC DNA]</scope>
    <source>
        <strain evidence="1 2">FDAARGOS_1031</strain>
    </source>
</reference>
<gene>
    <name evidence="1" type="ORF">I6H88_13595</name>
</gene>
<protein>
    <submittedName>
        <fullName evidence="1">Energy transducer TonB</fullName>
    </submittedName>
</protein>
<dbReference type="KEGG" id="egm:AYC65_02675"/>
<organism evidence="1 2">
    <name type="scientific">Elizabethkingia bruuniana</name>
    <dbReference type="NCBI Taxonomy" id="1756149"/>
    <lineage>
        <taxon>Bacteria</taxon>
        <taxon>Pseudomonadati</taxon>
        <taxon>Bacteroidota</taxon>
        <taxon>Flavobacteriia</taxon>
        <taxon>Flavobacteriales</taxon>
        <taxon>Weeksellaceae</taxon>
        <taxon>Elizabethkingia</taxon>
    </lineage>
</organism>
<name>A0A7T7ZWL8_9FLAO</name>
<keyword evidence="2" id="KW-1185">Reference proteome</keyword>
<dbReference type="GeneID" id="93131789"/>